<dbReference type="OrthoDB" id="956078at2"/>
<protein>
    <submittedName>
        <fullName evidence="1">Uncharacterized protein</fullName>
    </submittedName>
</protein>
<comment type="caution">
    <text evidence="1">The sequence shown here is derived from an EMBL/GenBank/DDBJ whole genome shotgun (WGS) entry which is preliminary data.</text>
</comment>
<sequence>MKRKQSSQLDFIVDKLTNSIENARSGDSFPTSISLLTSEEIKGVNKKSEWRFDWHNEINRSKREVFKLTIANNPKIIQGIISLEVKPDHIYMHLIESAPFNIGRDKTYFGVPGNLVAFACQYSFQHANDGYVSFIAKTALINHYIDTLGAINVSGHLMVINTKTALDLIQRYFQN</sequence>
<organism evidence="1 2">
    <name type="scientific">Dyadobacter frigoris</name>
    <dbReference type="NCBI Taxonomy" id="2576211"/>
    <lineage>
        <taxon>Bacteria</taxon>
        <taxon>Pseudomonadati</taxon>
        <taxon>Bacteroidota</taxon>
        <taxon>Cytophagia</taxon>
        <taxon>Cytophagales</taxon>
        <taxon>Spirosomataceae</taxon>
        <taxon>Dyadobacter</taxon>
    </lineage>
</organism>
<reference evidence="1 2" key="1">
    <citation type="submission" date="2019-05" db="EMBL/GenBank/DDBJ databases">
        <title>Dyadobacter AR-3-8 sp. nov., isolated from arctic soil.</title>
        <authorList>
            <person name="Chaudhary D.K."/>
        </authorList>
    </citation>
    <scope>NUCLEOTIDE SEQUENCE [LARGE SCALE GENOMIC DNA]</scope>
    <source>
        <strain evidence="1 2">AR-3-8</strain>
    </source>
</reference>
<dbReference type="RefSeq" id="WP_137342316.1">
    <property type="nucleotide sequence ID" value="NZ_BSQH01000009.1"/>
</dbReference>
<gene>
    <name evidence="1" type="ORF">FDK13_22790</name>
</gene>
<keyword evidence="2" id="KW-1185">Reference proteome</keyword>
<evidence type="ECO:0000313" key="1">
    <source>
        <dbReference type="EMBL" id="TKT89684.1"/>
    </source>
</evidence>
<dbReference type="EMBL" id="SZVO01000011">
    <property type="protein sequence ID" value="TKT89684.1"/>
    <property type="molecule type" value="Genomic_DNA"/>
</dbReference>
<name>A0A4U6D6H5_9BACT</name>
<accession>A0A4U6D6H5</accession>
<dbReference type="Proteomes" id="UP000304900">
    <property type="component" value="Unassembled WGS sequence"/>
</dbReference>
<evidence type="ECO:0000313" key="2">
    <source>
        <dbReference type="Proteomes" id="UP000304900"/>
    </source>
</evidence>
<dbReference type="AlphaFoldDB" id="A0A4U6D6H5"/>
<proteinExistence type="predicted"/>